<protein>
    <submittedName>
        <fullName evidence="2">Uncharacterized protein</fullName>
    </submittedName>
</protein>
<comment type="caution">
    <text evidence="2">The sequence shown here is derived from an EMBL/GenBank/DDBJ whole genome shotgun (WGS) entry which is preliminary data.</text>
</comment>
<evidence type="ECO:0000313" key="2">
    <source>
        <dbReference type="EMBL" id="GEK16777.1"/>
    </source>
</evidence>
<keyword evidence="3" id="KW-1185">Reference proteome</keyword>
<evidence type="ECO:0000313" key="3">
    <source>
        <dbReference type="Proteomes" id="UP000321386"/>
    </source>
</evidence>
<dbReference type="Proteomes" id="UP000321386">
    <property type="component" value="Unassembled WGS sequence"/>
</dbReference>
<gene>
    <name evidence="2" type="ORF">CPE01_05100</name>
</gene>
<sequence length="60" mass="5892">MHEPDAPPRQPVHDPEAAPGQAGVHAENSHAGIVAPVRAAAEGATPGAALLTAARPEGAT</sequence>
<dbReference type="EMBL" id="BJUA01000002">
    <property type="protein sequence ID" value="GEK16777.1"/>
    <property type="molecule type" value="Genomic_DNA"/>
</dbReference>
<feature type="region of interest" description="Disordered" evidence="1">
    <location>
        <begin position="1"/>
        <end position="31"/>
    </location>
</feature>
<proteinExistence type="predicted"/>
<accession>A0A510UQ28</accession>
<name>A0A510UQ28_9CELL</name>
<reference evidence="2 3" key="1">
    <citation type="submission" date="2019-07" db="EMBL/GenBank/DDBJ databases">
        <title>Whole genome shotgun sequence of Cellulomonas persica NBRC 101101.</title>
        <authorList>
            <person name="Hosoyama A."/>
            <person name="Uohara A."/>
            <person name="Ohji S."/>
            <person name="Ichikawa N."/>
        </authorList>
    </citation>
    <scope>NUCLEOTIDE SEQUENCE [LARGE SCALE GENOMIC DNA]</scope>
    <source>
        <strain evidence="2 3">NBRC 101101</strain>
    </source>
</reference>
<dbReference type="AlphaFoldDB" id="A0A510UQ28"/>
<feature type="compositionally biased region" description="Basic and acidic residues" evidence="1">
    <location>
        <begin position="1"/>
        <end position="16"/>
    </location>
</feature>
<organism evidence="2 3">
    <name type="scientific">Cellulomonas persica</name>
    <dbReference type="NCBI Taxonomy" id="76861"/>
    <lineage>
        <taxon>Bacteria</taxon>
        <taxon>Bacillati</taxon>
        <taxon>Actinomycetota</taxon>
        <taxon>Actinomycetes</taxon>
        <taxon>Micrococcales</taxon>
        <taxon>Cellulomonadaceae</taxon>
        <taxon>Cellulomonas</taxon>
    </lineage>
</organism>
<evidence type="ECO:0000256" key="1">
    <source>
        <dbReference type="SAM" id="MobiDB-lite"/>
    </source>
</evidence>